<dbReference type="InterPro" id="IPR002733">
    <property type="entry name" value="AMMECR1_domain"/>
</dbReference>
<dbReference type="HOGENOM" id="CLU_095686_1_1_2"/>
<dbReference type="InterPro" id="IPR023472">
    <property type="entry name" value="Uncharacterised_MJ0810"/>
</dbReference>
<dbReference type="eggNOG" id="arCOG01336">
    <property type="taxonomic scope" value="Archaea"/>
</dbReference>
<dbReference type="InterPro" id="IPR027623">
    <property type="entry name" value="AmmeMemoSam_A"/>
</dbReference>
<dbReference type="Gene3D" id="3.30.1490.150">
    <property type="entry name" value="Hypothetical protein ph0010, domain 2"/>
    <property type="match status" value="1"/>
</dbReference>
<accession>E1RJV4</accession>
<dbReference type="PANTHER" id="PTHR13016">
    <property type="entry name" value="AMMECR1 HOMOLOG"/>
    <property type="match status" value="1"/>
</dbReference>
<reference evidence="3 4" key="1">
    <citation type="journal article" date="2010" name="Stand. Genomic Sci.">
        <title>Complete genome sequence of Methanoplanus petrolearius type strain (SEBR 4847).</title>
        <authorList>
            <person name="Brambilla E."/>
            <person name="Djao O.D."/>
            <person name="Daligault H."/>
            <person name="Lapidus A."/>
            <person name="Lucas S."/>
            <person name="Hammon N."/>
            <person name="Nolan M."/>
            <person name="Tice H."/>
            <person name="Cheng J.F."/>
            <person name="Han C."/>
            <person name="Tapia R."/>
            <person name="Goodwin L."/>
            <person name="Pitluck S."/>
            <person name="Liolios K."/>
            <person name="Ivanova N."/>
            <person name="Mavromatis K."/>
            <person name="Mikhailova N."/>
            <person name="Pati A."/>
            <person name="Chen A."/>
            <person name="Palaniappan K."/>
            <person name="Land M."/>
            <person name="Hauser L."/>
            <person name="Chang Y.J."/>
            <person name="Jeffries C.D."/>
            <person name="Rohde M."/>
            <person name="Spring S."/>
            <person name="Sikorski J."/>
            <person name="Goker M."/>
            <person name="Woyke T."/>
            <person name="Bristow J."/>
            <person name="Eisen J.A."/>
            <person name="Markowitz V."/>
            <person name="Hugenholtz P."/>
            <person name="Kyrpides N.C."/>
            <person name="Klenk H.P."/>
        </authorList>
    </citation>
    <scope>NUCLEOTIDE SEQUENCE [LARGE SCALE GENOMIC DNA]</scope>
    <source>
        <strain evidence="4">DSM 11571 / OCM 486 / SEBR 4847</strain>
    </source>
</reference>
<evidence type="ECO:0000313" key="3">
    <source>
        <dbReference type="EMBL" id="ADN36838.1"/>
    </source>
</evidence>
<proteinExistence type="inferred from homology"/>
<dbReference type="AlphaFoldDB" id="E1RJV4"/>
<dbReference type="NCBIfam" id="TIGR00296">
    <property type="entry name" value="TIGR00296 family protein"/>
    <property type="match status" value="1"/>
</dbReference>
<evidence type="ECO:0000256" key="1">
    <source>
        <dbReference type="HAMAP-Rule" id="MF_00645"/>
    </source>
</evidence>
<protein>
    <recommendedName>
        <fullName evidence="1">Protein Mpet_2090</fullName>
    </recommendedName>
</protein>
<dbReference type="Proteomes" id="UP000006565">
    <property type="component" value="Chromosome"/>
</dbReference>
<dbReference type="NCBIfam" id="TIGR04335">
    <property type="entry name" value="AmmeMemoSam_A"/>
    <property type="match status" value="1"/>
</dbReference>
<dbReference type="KEGG" id="mpi:Mpet_2090"/>
<gene>
    <name evidence="3" type="ordered locus">Mpet_2090</name>
</gene>
<evidence type="ECO:0000259" key="2">
    <source>
        <dbReference type="PROSITE" id="PS51112"/>
    </source>
</evidence>
<dbReference type="OrthoDB" id="25187at2157"/>
<dbReference type="GeneID" id="9744572"/>
<dbReference type="InterPro" id="IPR023473">
    <property type="entry name" value="AMMECR1"/>
</dbReference>
<sequence>MELLSEKEGMIALCLARKTIEKQIRRGDLECEELSPVFDEKRGVFVTITERGELRGCIGLPYPMYPLKEGIVEAAISASTSDPRFPPVSPEELDEIRLEVTILTNPERLECLPEERPENIVIERDGLIIKGFGRSGLLLPQVATEYNMDPVEFLDHVCMKAGLPTGMWRSGDVEIMTFQGQIFTENK</sequence>
<feature type="domain" description="AMMECR1" evidence="2">
    <location>
        <begin position="7"/>
        <end position="187"/>
    </location>
</feature>
<evidence type="ECO:0000313" key="4">
    <source>
        <dbReference type="Proteomes" id="UP000006565"/>
    </source>
</evidence>
<dbReference type="RefSeq" id="WP_013330015.1">
    <property type="nucleotide sequence ID" value="NC_014507.1"/>
</dbReference>
<dbReference type="HAMAP" id="MF_00645">
    <property type="entry name" value="AMMECR1"/>
    <property type="match status" value="1"/>
</dbReference>
<name>E1RJV4_METP4</name>
<dbReference type="Pfam" id="PF01871">
    <property type="entry name" value="AMMECR1"/>
    <property type="match status" value="1"/>
</dbReference>
<dbReference type="PANTHER" id="PTHR13016:SF0">
    <property type="entry name" value="AMME SYNDROME CANDIDATE GENE 1 PROTEIN"/>
    <property type="match status" value="1"/>
</dbReference>
<dbReference type="PROSITE" id="PS51112">
    <property type="entry name" value="AMMECR1"/>
    <property type="match status" value="1"/>
</dbReference>
<dbReference type="SUPFAM" id="SSF143447">
    <property type="entry name" value="AMMECR1-like"/>
    <property type="match status" value="1"/>
</dbReference>
<dbReference type="Gene3D" id="3.30.700.20">
    <property type="entry name" value="Hypothetical protein ph0010, domain 1"/>
    <property type="match status" value="1"/>
</dbReference>
<dbReference type="InterPro" id="IPR036071">
    <property type="entry name" value="AMMECR1_dom_sf"/>
</dbReference>
<dbReference type="InterPro" id="IPR027485">
    <property type="entry name" value="AMMECR1_N"/>
</dbReference>
<organism evidence="3 4">
    <name type="scientific">Methanolacinia petrolearia (strain DSM 11571 / OCM 486 / SEBR 4847)</name>
    <name type="common">Methanoplanus petrolearius</name>
    <dbReference type="NCBI Taxonomy" id="679926"/>
    <lineage>
        <taxon>Archaea</taxon>
        <taxon>Methanobacteriati</taxon>
        <taxon>Methanobacteriota</taxon>
        <taxon>Stenosarchaea group</taxon>
        <taxon>Methanomicrobia</taxon>
        <taxon>Methanomicrobiales</taxon>
        <taxon>Methanomicrobiaceae</taxon>
        <taxon>Methanolacinia</taxon>
    </lineage>
</organism>
<dbReference type="STRING" id="679926.Mpet_2090"/>
<dbReference type="EMBL" id="CP002117">
    <property type="protein sequence ID" value="ADN36838.1"/>
    <property type="molecule type" value="Genomic_DNA"/>
</dbReference>
<keyword evidence="4" id="KW-1185">Reference proteome</keyword>